<dbReference type="GO" id="GO:0000287">
    <property type="term" value="F:magnesium ion binding"/>
    <property type="evidence" value="ECO:0007669"/>
    <property type="project" value="UniProtKB-ARBA"/>
</dbReference>
<proteinExistence type="predicted"/>
<dbReference type="AlphaFoldDB" id="A0A3A9WFJ9"/>
<feature type="domain" description="Dehydrogenase E1 component" evidence="5">
    <location>
        <begin position="81"/>
        <end position="351"/>
    </location>
</feature>
<feature type="region of interest" description="Disordered" evidence="4">
    <location>
        <begin position="1"/>
        <end position="48"/>
    </location>
</feature>
<dbReference type="EMBL" id="RBDY01000002">
    <property type="protein sequence ID" value="RKN26608.1"/>
    <property type="molecule type" value="Genomic_DNA"/>
</dbReference>
<evidence type="ECO:0000256" key="2">
    <source>
        <dbReference type="ARBA" id="ARBA00023002"/>
    </source>
</evidence>
<dbReference type="Proteomes" id="UP000275024">
    <property type="component" value="Unassembled WGS sequence"/>
</dbReference>
<dbReference type="RefSeq" id="WP_120695487.1">
    <property type="nucleotide sequence ID" value="NZ_RBDX01000003.1"/>
</dbReference>
<dbReference type="Gene3D" id="3.40.50.970">
    <property type="match status" value="1"/>
</dbReference>
<dbReference type="InterPro" id="IPR001017">
    <property type="entry name" value="DH_E1"/>
</dbReference>
<dbReference type="InterPro" id="IPR017596">
    <property type="entry name" value="PdhA/BkdA"/>
</dbReference>
<keyword evidence="2" id="KW-0560">Oxidoreductase</keyword>
<dbReference type="Pfam" id="PF00676">
    <property type="entry name" value="E1_dh"/>
    <property type="match status" value="1"/>
</dbReference>
<evidence type="ECO:0000313" key="8">
    <source>
        <dbReference type="Proteomes" id="UP000268652"/>
    </source>
</evidence>
<gene>
    <name evidence="6" type="primary">pdhA</name>
    <name evidence="7" type="ORF">D7318_04350</name>
    <name evidence="6" type="ORF">D7319_05310</name>
</gene>
<reference evidence="8 9" key="1">
    <citation type="submission" date="2018-09" db="EMBL/GenBank/DDBJ databases">
        <title>Streptomyces sp. nov. DS1-2, an endophytic actinomycete isolated from roots of Dendrobium scabrilingue.</title>
        <authorList>
            <person name="Kuncharoen N."/>
            <person name="Kudo T."/>
            <person name="Ohkuma M."/>
            <person name="Yuki M."/>
            <person name="Tanasupawat S."/>
        </authorList>
    </citation>
    <scope>NUCLEOTIDE SEQUENCE [LARGE SCALE GENOMIC DNA]</scope>
    <source>
        <strain evidence="6 9">AZ1-7</strain>
        <strain evidence="7 8">DS1-2</strain>
    </source>
</reference>
<evidence type="ECO:0000259" key="5">
    <source>
        <dbReference type="Pfam" id="PF00676"/>
    </source>
</evidence>
<dbReference type="GO" id="GO:0009083">
    <property type="term" value="P:branched-chain amino acid catabolic process"/>
    <property type="evidence" value="ECO:0007669"/>
    <property type="project" value="TreeGrafter"/>
</dbReference>
<dbReference type="OrthoDB" id="9766715at2"/>
<dbReference type="NCBIfam" id="TIGR03181">
    <property type="entry name" value="PDH_E1_alph_x"/>
    <property type="match status" value="1"/>
</dbReference>
<comment type="caution">
    <text evidence="6">The sequence shown here is derived from an EMBL/GenBank/DDBJ whole genome shotgun (WGS) entry which is preliminary data.</text>
</comment>
<dbReference type="SUPFAM" id="SSF52518">
    <property type="entry name" value="Thiamin diphosphate-binding fold (THDP-binding)"/>
    <property type="match status" value="1"/>
</dbReference>
<accession>A0A3A9WFJ9</accession>
<sequence length="403" mass="43908">MTVESTAARGKPRRAAAQRTAAKKTGTKQAAKTAAAPGTAQAGQSAQAPEMVQLLTPEGERVEHPDYAVETTPGQLRDLYRDMVLTRRFDAEATALQRQGELGLWPSLLGQEAAQIGSGRALRDSDYVFPTYREHGVAWCRGVDPTLLLGMFRGVNHGGWDPNSNNFHLYTIVIGAQTLHATGYAMGVAKDGADTAVVAYFGDGASSQGDVAEAFTFAAVYNAPVVFFCQNNQWAISEPIERQTRVPLYQRAAGYGFPGIRVDGNDVLAVLAVTRAAAEHARTGQGPTLVEAFTYRMGAHTTSDDPTRYRDKEELAAWEGKDPILRLRRLLERESAADEAFFADLDAESDALAKRVRESIRTMPDPDGMAMFEHTYADGHTLVDEERAQYATYLASFADHEGN</sequence>
<organism evidence="6 9">
    <name type="scientific">Streptomyces radicis</name>
    <dbReference type="NCBI Taxonomy" id="1750517"/>
    <lineage>
        <taxon>Bacteria</taxon>
        <taxon>Bacillati</taxon>
        <taxon>Actinomycetota</taxon>
        <taxon>Actinomycetes</taxon>
        <taxon>Kitasatosporales</taxon>
        <taxon>Streptomycetaceae</taxon>
        <taxon>Streptomyces</taxon>
    </lineage>
</organism>
<protein>
    <submittedName>
        <fullName evidence="6">Pyruvate dehydrogenase (Acetyl-transferring) E1 component subunit alpha</fullName>
    </submittedName>
</protein>
<evidence type="ECO:0000256" key="4">
    <source>
        <dbReference type="SAM" id="MobiDB-lite"/>
    </source>
</evidence>
<dbReference type="EMBL" id="RBDX01000003">
    <property type="protein sequence ID" value="RKN11372.1"/>
    <property type="molecule type" value="Genomic_DNA"/>
</dbReference>
<comment type="cofactor">
    <cofactor evidence="1">
        <name>thiamine diphosphate</name>
        <dbReference type="ChEBI" id="CHEBI:58937"/>
    </cofactor>
</comment>
<evidence type="ECO:0000256" key="3">
    <source>
        <dbReference type="ARBA" id="ARBA00023052"/>
    </source>
</evidence>
<keyword evidence="6" id="KW-0670">Pyruvate</keyword>
<name>A0A3A9WFJ9_9ACTN</name>
<feature type="compositionally biased region" description="Low complexity" evidence="4">
    <location>
        <begin position="27"/>
        <end position="48"/>
    </location>
</feature>
<dbReference type="PANTHER" id="PTHR43380:SF1">
    <property type="entry name" value="2-OXOISOVALERATE DEHYDROGENASE SUBUNIT ALPHA, MITOCHONDRIAL"/>
    <property type="match status" value="1"/>
</dbReference>
<dbReference type="InterPro" id="IPR050771">
    <property type="entry name" value="Alpha-ketoacid_DH_E1_comp"/>
</dbReference>
<evidence type="ECO:0000313" key="6">
    <source>
        <dbReference type="EMBL" id="RKN11372.1"/>
    </source>
</evidence>
<dbReference type="GO" id="GO:0016624">
    <property type="term" value="F:oxidoreductase activity, acting on the aldehyde or oxo group of donors, disulfide as acceptor"/>
    <property type="evidence" value="ECO:0007669"/>
    <property type="project" value="InterPro"/>
</dbReference>
<keyword evidence="8" id="KW-1185">Reference proteome</keyword>
<evidence type="ECO:0000313" key="9">
    <source>
        <dbReference type="Proteomes" id="UP000275024"/>
    </source>
</evidence>
<evidence type="ECO:0000313" key="7">
    <source>
        <dbReference type="EMBL" id="RKN26608.1"/>
    </source>
</evidence>
<dbReference type="CDD" id="cd02000">
    <property type="entry name" value="TPP_E1_PDC_ADC_BCADC"/>
    <property type="match status" value="1"/>
</dbReference>
<dbReference type="Proteomes" id="UP000268652">
    <property type="component" value="Unassembled WGS sequence"/>
</dbReference>
<dbReference type="InterPro" id="IPR029061">
    <property type="entry name" value="THDP-binding"/>
</dbReference>
<evidence type="ECO:0000256" key="1">
    <source>
        <dbReference type="ARBA" id="ARBA00001964"/>
    </source>
</evidence>
<keyword evidence="3" id="KW-0786">Thiamine pyrophosphate</keyword>
<feature type="compositionally biased region" description="Basic residues" evidence="4">
    <location>
        <begin position="10"/>
        <end position="26"/>
    </location>
</feature>
<dbReference type="PANTHER" id="PTHR43380">
    <property type="entry name" value="2-OXOISOVALERATE DEHYDROGENASE SUBUNIT ALPHA, MITOCHONDRIAL"/>
    <property type="match status" value="1"/>
</dbReference>